<evidence type="ECO:0000259" key="1">
    <source>
        <dbReference type="Pfam" id="PF19493"/>
    </source>
</evidence>
<evidence type="ECO:0000313" key="2">
    <source>
        <dbReference type="EMBL" id="GLW93211.1"/>
    </source>
</evidence>
<organism evidence="2 3">
    <name type="scientific">Actinokineospora globicatena</name>
    <dbReference type="NCBI Taxonomy" id="103729"/>
    <lineage>
        <taxon>Bacteria</taxon>
        <taxon>Bacillati</taxon>
        <taxon>Actinomycetota</taxon>
        <taxon>Actinomycetes</taxon>
        <taxon>Pseudonocardiales</taxon>
        <taxon>Pseudonocardiaceae</taxon>
        <taxon>Actinokineospora</taxon>
    </lineage>
</organism>
<dbReference type="NCBIfam" id="NF041216">
    <property type="entry name" value="CU044_2847_fam"/>
    <property type="match status" value="1"/>
</dbReference>
<dbReference type="AlphaFoldDB" id="A0A9W6QLN1"/>
<gene>
    <name evidence="2" type="ORF">Aglo03_40270</name>
</gene>
<dbReference type="RefSeq" id="WP_285611576.1">
    <property type="nucleotide sequence ID" value="NZ_BSSD01000006.1"/>
</dbReference>
<dbReference type="InterPro" id="IPR045794">
    <property type="entry name" value="Trypco1"/>
</dbReference>
<keyword evidence="3" id="KW-1185">Reference proteome</keyword>
<reference evidence="2" key="1">
    <citation type="submission" date="2023-02" db="EMBL/GenBank/DDBJ databases">
        <title>Actinokineospora globicatena NBRC 15670.</title>
        <authorList>
            <person name="Ichikawa N."/>
            <person name="Sato H."/>
            <person name="Tonouchi N."/>
        </authorList>
    </citation>
    <scope>NUCLEOTIDE SEQUENCE</scope>
    <source>
        <strain evidence="2">NBRC 15670</strain>
    </source>
</reference>
<dbReference type="Proteomes" id="UP001165042">
    <property type="component" value="Unassembled WGS sequence"/>
</dbReference>
<protein>
    <recommendedName>
        <fullName evidence="1">Trypsin-co-occurring domain-containing protein</fullName>
    </recommendedName>
</protein>
<dbReference type="EMBL" id="BSSD01000006">
    <property type="protein sequence ID" value="GLW93211.1"/>
    <property type="molecule type" value="Genomic_DNA"/>
</dbReference>
<feature type="domain" description="Trypsin-co-occurring" evidence="1">
    <location>
        <begin position="9"/>
        <end position="100"/>
    </location>
</feature>
<comment type="caution">
    <text evidence="2">The sequence shown here is derived from an EMBL/GenBank/DDBJ whole genome shotgun (WGS) entry which is preliminary data.</text>
</comment>
<evidence type="ECO:0000313" key="3">
    <source>
        <dbReference type="Proteomes" id="UP001165042"/>
    </source>
</evidence>
<dbReference type="Pfam" id="PF19493">
    <property type="entry name" value="Trypco1"/>
    <property type="match status" value="1"/>
</dbReference>
<name>A0A9W6QLN1_9PSEU</name>
<sequence length="104" mass="11005">MSDFAEPVVRVETVEFDRAGNRQISASKRTASLLVERRAEIEAGIAQTADVVRASMAATEVADGWRVTSVAATFGITLSAEAGVVITKASAEASFEVTMTIERA</sequence>
<accession>A0A9W6QLN1</accession>
<proteinExistence type="predicted"/>